<evidence type="ECO:0000256" key="5">
    <source>
        <dbReference type="ARBA" id="ARBA00023244"/>
    </source>
</evidence>
<sequence length="251" mass="26455">MAVVLTRPQAEAERWAARLRERGLEPLLLPLLQIGPPPDPQALRAACTRAGDCAAVMFVSANAVQAFFAAAPGVQLARAWAPGPATRDALLAAGVPAERIDAPAAESAQFDSESLWQQVQGQLRAGDRLLLVRGGDGAGREQGRDWLLQQLAARGVQVETVLAYTRQPPAWTQAQQAAARRAAADGSTWIFSSSEAATHLATLLPAQDWSRARAVATHPRIAAAVRALGFGAVRAARPGLEDVLASIESVA</sequence>
<gene>
    <name evidence="11" type="ORF">JJB11_12665</name>
</gene>
<dbReference type="Pfam" id="PF02602">
    <property type="entry name" value="HEM4"/>
    <property type="match status" value="1"/>
</dbReference>
<comment type="caution">
    <text evidence="11">The sequence shown here is derived from an EMBL/GenBank/DDBJ whole genome shotgun (WGS) entry which is preliminary data.</text>
</comment>
<evidence type="ECO:0000256" key="6">
    <source>
        <dbReference type="ARBA" id="ARBA00037589"/>
    </source>
</evidence>
<reference evidence="11" key="2">
    <citation type="submission" date="2021-01" db="EMBL/GenBank/DDBJ databases">
        <authorList>
            <person name="Kang M."/>
        </authorList>
    </citation>
    <scope>NUCLEOTIDE SEQUENCE</scope>
    <source>
        <strain evidence="11">KACC 17527</strain>
    </source>
</reference>
<dbReference type="SUPFAM" id="SSF69618">
    <property type="entry name" value="HemD-like"/>
    <property type="match status" value="1"/>
</dbReference>
<dbReference type="Proteomes" id="UP000630528">
    <property type="component" value="Unassembled WGS sequence"/>
</dbReference>
<dbReference type="InterPro" id="IPR039793">
    <property type="entry name" value="UROS/Hem4"/>
</dbReference>
<dbReference type="EMBL" id="JAEPWM010000004">
    <property type="protein sequence ID" value="MBK6006946.1"/>
    <property type="molecule type" value="Genomic_DNA"/>
</dbReference>
<evidence type="ECO:0000256" key="2">
    <source>
        <dbReference type="ARBA" id="ARBA00008133"/>
    </source>
</evidence>
<proteinExistence type="inferred from homology"/>
<evidence type="ECO:0000256" key="7">
    <source>
        <dbReference type="ARBA" id="ARBA00040167"/>
    </source>
</evidence>
<accession>A0A934TTX9</accession>
<dbReference type="GO" id="GO:0006782">
    <property type="term" value="P:protoporphyrinogen IX biosynthetic process"/>
    <property type="evidence" value="ECO:0007669"/>
    <property type="project" value="UniProtKB-UniRule"/>
</dbReference>
<comment type="pathway">
    <text evidence="1 9">Porphyrin-containing compound metabolism; protoporphyrin-IX biosynthesis; coproporphyrinogen-III from 5-aminolevulinate: step 3/4.</text>
</comment>
<organism evidence="11 12">
    <name type="scientific">Ramlibacter ginsenosidimutans</name>
    <dbReference type="NCBI Taxonomy" id="502333"/>
    <lineage>
        <taxon>Bacteria</taxon>
        <taxon>Pseudomonadati</taxon>
        <taxon>Pseudomonadota</taxon>
        <taxon>Betaproteobacteria</taxon>
        <taxon>Burkholderiales</taxon>
        <taxon>Comamonadaceae</taxon>
        <taxon>Ramlibacter</taxon>
    </lineage>
</organism>
<dbReference type="PANTHER" id="PTHR38042">
    <property type="entry name" value="UROPORPHYRINOGEN-III SYNTHASE, CHLOROPLASTIC"/>
    <property type="match status" value="1"/>
</dbReference>
<name>A0A934TTX9_9BURK</name>
<protein>
    <recommendedName>
        <fullName evidence="7 9">Uroporphyrinogen-III synthase</fullName>
        <ecNumber evidence="3 9">4.2.1.75</ecNumber>
    </recommendedName>
</protein>
<evidence type="ECO:0000259" key="10">
    <source>
        <dbReference type="Pfam" id="PF02602"/>
    </source>
</evidence>
<evidence type="ECO:0000256" key="1">
    <source>
        <dbReference type="ARBA" id="ARBA00004772"/>
    </source>
</evidence>
<keyword evidence="5 9" id="KW-0627">Porphyrin biosynthesis</keyword>
<evidence type="ECO:0000256" key="8">
    <source>
        <dbReference type="ARBA" id="ARBA00048617"/>
    </source>
</evidence>
<evidence type="ECO:0000313" key="12">
    <source>
        <dbReference type="Proteomes" id="UP000630528"/>
    </source>
</evidence>
<dbReference type="GO" id="GO:0004852">
    <property type="term" value="F:uroporphyrinogen-III synthase activity"/>
    <property type="evidence" value="ECO:0007669"/>
    <property type="project" value="UniProtKB-UniRule"/>
</dbReference>
<comment type="function">
    <text evidence="6 9">Catalyzes cyclization of the linear tetrapyrrole, hydroxymethylbilane, to the macrocyclic uroporphyrinogen III.</text>
</comment>
<keyword evidence="4 9" id="KW-0456">Lyase</keyword>
<evidence type="ECO:0000256" key="3">
    <source>
        <dbReference type="ARBA" id="ARBA00013109"/>
    </source>
</evidence>
<comment type="similarity">
    <text evidence="2 9">Belongs to the uroporphyrinogen-III synthase family.</text>
</comment>
<dbReference type="AlphaFoldDB" id="A0A934TTX9"/>
<keyword evidence="12" id="KW-1185">Reference proteome</keyword>
<evidence type="ECO:0000313" key="11">
    <source>
        <dbReference type="EMBL" id="MBK6006946.1"/>
    </source>
</evidence>
<evidence type="ECO:0000256" key="9">
    <source>
        <dbReference type="RuleBase" id="RU366031"/>
    </source>
</evidence>
<evidence type="ECO:0000256" key="4">
    <source>
        <dbReference type="ARBA" id="ARBA00023239"/>
    </source>
</evidence>
<feature type="domain" description="Tetrapyrrole biosynthesis uroporphyrinogen III synthase" evidence="10">
    <location>
        <begin position="14"/>
        <end position="243"/>
    </location>
</feature>
<dbReference type="EC" id="4.2.1.75" evidence="3 9"/>
<dbReference type="PANTHER" id="PTHR38042:SF1">
    <property type="entry name" value="UROPORPHYRINOGEN-III SYNTHASE, CHLOROPLASTIC"/>
    <property type="match status" value="1"/>
</dbReference>
<reference evidence="11" key="1">
    <citation type="journal article" date="2012" name="J. Microbiol. Biotechnol.">
        <title>Ramlibacter ginsenosidimutans sp. nov., with ginsenoside-converting activity.</title>
        <authorList>
            <person name="Wang L."/>
            <person name="An D.S."/>
            <person name="Kim S.G."/>
            <person name="Jin F.X."/>
            <person name="Kim S.C."/>
            <person name="Lee S.T."/>
            <person name="Im W.T."/>
        </authorList>
    </citation>
    <scope>NUCLEOTIDE SEQUENCE</scope>
    <source>
        <strain evidence="11">KACC 17527</strain>
    </source>
</reference>
<dbReference type="GO" id="GO:0006780">
    <property type="term" value="P:uroporphyrinogen III biosynthetic process"/>
    <property type="evidence" value="ECO:0007669"/>
    <property type="project" value="UniProtKB-UniRule"/>
</dbReference>
<dbReference type="InterPro" id="IPR003754">
    <property type="entry name" value="4pyrrol_synth_uPrphyn_synth"/>
</dbReference>
<comment type="catalytic activity">
    <reaction evidence="8 9">
        <text>hydroxymethylbilane = uroporphyrinogen III + H2O</text>
        <dbReference type="Rhea" id="RHEA:18965"/>
        <dbReference type="ChEBI" id="CHEBI:15377"/>
        <dbReference type="ChEBI" id="CHEBI:57308"/>
        <dbReference type="ChEBI" id="CHEBI:57845"/>
        <dbReference type="EC" id="4.2.1.75"/>
    </reaction>
</comment>
<dbReference type="RefSeq" id="WP_201171401.1">
    <property type="nucleotide sequence ID" value="NZ_JAEPWM010000004.1"/>
</dbReference>
<dbReference type="Gene3D" id="3.40.50.10090">
    <property type="match status" value="2"/>
</dbReference>
<dbReference type="CDD" id="cd06578">
    <property type="entry name" value="HemD"/>
    <property type="match status" value="1"/>
</dbReference>
<dbReference type="InterPro" id="IPR036108">
    <property type="entry name" value="4pyrrol_syn_uPrphyn_synt_sf"/>
</dbReference>